<feature type="non-terminal residue" evidence="1">
    <location>
        <position position="1"/>
    </location>
</feature>
<keyword evidence="1" id="KW-0012">Acyltransferase</keyword>
<dbReference type="Gene3D" id="1.10.246.130">
    <property type="match status" value="1"/>
</dbReference>
<dbReference type="InterPro" id="IPR029055">
    <property type="entry name" value="Ntn_hydrolases_N"/>
</dbReference>
<accession>A0A6J4V7J0</accession>
<dbReference type="SUPFAM" id="SSF56235">
    <property type="entry name" value="N-terminal nucleophile aminohydrolases (Ntn hydrolases)"/>
    <property type="match status" value="1"/>
</dbReference>
<dbReference type="Pfam" id="PF01019">
    <property type="entry name" value="G_glu_transpept"/>
    <property type="match status" value="1"/>
</dbReference>
<keyword evidence="1" id="KW-0378">Hydrolase</keyword>
<dbReference type="GO" id="GO:0036374">
    <property type="term" value="F:glutathione hydrolase activity"/>
    <property type="evidence" value="ECO:0007669"/>
    <property type="project" value="UniProtKB-EC"/>
</dbReference>
<dbReference type="PANTHER" id="PTHR43881:SF1">
    <property type="entry name" value="GAMMA-GLUTAMYLTRANSPEPTIDASE (AFU_ORTHOLOGUE AFUA_4G13580)"/>
    <property type="match status" value="1"/>
</dbReference>
<evidence type="ECO:0000313" key="1">
    <source>
        <dbReference type="EMBL" id="CAA9571225.1"/>
    </source>
</evidence>
<dbReference type="InterPro" id="IPR043137">
    <property type="entry name" value="GGT_ssub_C"/>
</dbReference>
<protein>
    <submittedName>
        <fullName evidence="1">Gamma-glutamyltranspeptidase @ Glutathione hydrolase</fullName>
        <ecNumber evidence="1">2.3.2.2</ecNumber>
        <ecNumber evidence="1">3.4.19.13</ecNumber>
    </submittedName>
</protein>
<dbReference type="InterPro" id="IPR052896">
    <property type="entry name" value="GGT-like_enzyme"/>
</dbReference>
<name>A0A6J4V7J0_9BACT</name>
<gene>
    <name evidence="1" type="ORF">AVDCRST_MAG88-2352</name>
</gene>
<dbReference type="PANTHER" id="PTHR43881">
    <property type="entry name" value="GAMMA-GLUTAMYLTRANSPEPTIDASE (AFU_ORTHOLOGUE AFUA_4G13580)"/>
    <property type="match status" value="1"/>
</dbReference>
<dbReference type="AlphaFoldDB" id="A0A6J4V7J0"/>
<dbReference type="Gene3D" id="3.60.20.40">
    <property type="match status" value="1"/>
</dbReference>
<organism evidence="1">
    <name type="scientific">uncultured Thermomicrobiales bacterium</name>
    <dbReference type="NCBI Taxonomy" id="1645740"/>
    <lineage>
        <taxon>Bacteria</taxon>
        <taxon>Pseudomonadati</taxon>
        <taxon>Thermomicrobiota</taxon>
        <taxon>Thermomicrobia</taxon>
        <taxon>Thermomicrobiales</taxon>
        <taxon>environmental samples</taxon>
    </lineage>
</organism>
<dbReference type="EC" id="3.4.19.13" evidence="1"/>
<proteinExistence type="predicted"/>
<dbReference type="GO" id="GO:0103068">
    <property type="term" value="F:leukotriene C4 gamma-glutamyl transferase activity"/>
    <property type="evidence" value="ECO:0007669"/>
    <property type="project" value="UniProtKB-EC"/>
</dbReference>
<reference evidence="1" key="1">
    <citation type="submission" date="2020-02" db="EMBL/GenBank/DDBJ databases">
        <authorList>
            <person name="Meier V. D."/>
        </authorList>
    </citation>
    <scope>NUCLEOTIDE SEQUENCE</scope>
    <source>
        <strain evidence="1">AVDCRST_MAG88</strain>
    </source>
</reference>
<sequence>AWRDLHDRFGKLPFAALFEPAIAYAEGGFPVGPVTANAWGATARIFAERNQGPEFAAWFSTFAPSGTAPRPGETWASPDHASTLRAIAESGAEDFYRGKLAEGMGRFAAETGGFLTTADLAAHTSSWVEPISALYRGHEVWEIPPNGQGIAALSALTILEGCDVAAHPRESAQSYHLQIEAMKLGFADALGYVADMERAEVPVRGLLDREYAADRRALIGERALDPVAGTPPRGGTVYLCAADGDGMMVSFIQSNYMGFGSGIVVPGTGIALQNRGAGFVLDPQHPNCVAPGKRPYHTIIPAFLTRGGEPLGPFGVMGGYMQPQGHLQMVVNQVDYGLNPQASLDAPRWQWLRGKEVAVEQAAPAHVLHGLAARGHTLIVRHAGGSFGKGQIIRRLANGAYVAGSEPRADGCAVGF</sequence>
<dbReference type="EC" id="2.3.2.2" evidence="1"/>
<dbReference type="InterPro" id="IPR043138">
    <property type="entry name" value="GGT_lsub"/>
</dbReference>
<keyword evidence="1" id="KW-0808">Transferase</keyword>
<dbReference type="PRINTS" id="PR01210">
    <property type="entry name" value="GGTRANSPTASE"/>
</dbReference>
<dbReference type="EMBL" id="CADCWM010000595">
    <property type="protein sequence ID" value="CAA9571225.1"/>
    <property type="molecule type" value="Genomic_DNA"/>
</dbReference>